<reference evidence="11 12" key="2">
    <citation type="submission" date="2018-11" db="EMBL/GenBank/DDBJ databases">
        <authorList>
            <consortium name="Pathogen Informatics"/>
        </authorList>
    </citation>
    <scope>NUCLEOTIDE SEQUENCE [LARGE SCALE GENOMIC DNA]</scope>
</reference>
<keyword evidence="2 8" id="KW-0812">Transmembrane</keyword>
<evidence type="ECO:0000256" key="6">
    <source>
        <dbReference type="ARBA" id="ARBA00023170"/>
    </source>
</evidence>
<dbReference type="OrthoDB" id="10037617at2759"/>
<dbReference type="Gene3D" id="1.20.1070.10">
    <property type="entry name" value="Rhodopsin 7-helix transmembrane proteins"/>
    <property type="match status" value="1"/>
</dbReference>
<keyword evidence="6 8" id="KW-0675">Receptor</keyword>
<sequence length="380" mass="43543">MEDVKVITTTDALINSTLIYLKTPAYESPSNQSTFPIYQILYDYVNTLKTNVYKRILLAIYCLIFILGSFLNLLLIYIIIRVRNPKSKSNRRMLLMHVCCDLALVWFGAPYTAYTSVYKDWKLGSEMCYIASFLIYFIVGLTNFLLVAICLNRSIAISRAGRCTGESDYDVNCRVTALITSAIVFAVIIALPSSVVETWGRKRRMIYDFTLIILIYLIPLFVICLSHHIVTRQLRRSHQMLLVMGHTMGAKWRRRRQRLIRLCVLMTSLFVLSWFPNHLLNILTKVCNFFGDTSEMLMDYSLWLGISNTVSEPLLLIFTCSAYQRFLRRLLARWKLVKPTVTAEASEPLASSSIGAPAVPQLTKVSKDEVQLKLPLEKDV</sequence>
<evidence type="ECO:0000256" key="1">
    <source>
        <dbReference type="ARBA" id="ARBA00004141"/>
    </source>
</evidence>
<dbReference type="InterPro" id="IPR017452">
    <property type="entry name" value="GPCR_Rhodpsn_7TM"/>
</dbReference>
<dbReference type="PANTHER" id="PTHR45695">
    <property type="entry name" value="LEUCOKININ RECEPTOR-RELATED"/>
    <property type="match status" value="1"/>
</dbReference>
<dbReference type="CDD" id="cd00637">
    <property type="entry name" value="7tm_classA_rhodopsin-like"/>
    <property type="match status" value="1"/>
</dbReference>
<evidence type="ECO:0000313" key="13">
    <source>
        <dbReference type="WBParaSite" id="HNAJ_0001036401-mRNA-1"/>
    </source>
</evidence>
<feature type="domain" description="G-protein coupled receptors family 1 profile" evidence="10">
    <location>
        <begin position="71"/>
        <end position="316"/>
    </location>
</feature>
<comment type="subcellular location">
    <subcellularLocation>
        <location evidence="1">Membrane</location>
        <topology evidence="1">Multi-pass membrane protein</topology>
    </subcellularLocation>
</comment>
<dbReference type="GO" id="GO:0005886">
    <property type="term" value="C:plasma membrane"/>
    <property type="evidence" value="ECO:0007669"/>
    <property type="project" value="TreeGrafter"/>
</dbReference>
<dbReference type="InterPro" id="IPR000276">
    <property type="entry name" value="GPCR_Rhodpsn"/>
</dbReference>
<dbReference type="AlphaFoldDB" id="A0A0R3TRX4"/>
<organism evidence="13">
    <name type="scientific">Rodentolepis nana</name>
    <name type="common">Dwarf tapeworm</name>
    <name type="synonym">Hymenolepis nana</name>
    <dbReference type="NCBI Taxonomy" id="102285"/>
    <lineage>
        <taxon>Eukaryota</taxon>
        <taxon>Metazoa</taxon>
        <taxon>Spiralia</taxon>
        <taxon>Lophotrochozoa</taxon>
        <taxon>Platyhelminthes</taxon>
        <taxon>Cestoda</taxon>
        <taxon>Eucestoda</taxon>
        <taxon>Cyclophyllidea</taxon>
        <taxon>Hymenolepididae</taxon>
        <taxon>Rodentolepis</taxon>
    </lineage>
</organism>
<dbReference type="SUPFAM" id="SSF81321">
    <property type="entry name" value="Family A G protein-coupled receptor-like"/>
    <property type="match status" value="1"/>
</dbReference>
<dbReference type="STRING" id="102285.A0A0R3TRX4"/>
<evidence type="ECO:0000313" key="11">
    <source>
        <dbReference type="EMBL" id="VDO07775.1"/>
    </source>
</evidence>
<feature type="transmembrane region" description="Helical" evidence="9">
    <location>
        <begin position="129"/>
        <end position="151"/>
    </location>
</feature>
<keyword evidence="5 9" id="KW-0472">Membrane</keyword>
<comment type="similarity">
    <text evidence="8">Belongs to the G-protein coupled receptor 1 family.</text>
</comment>
<dbReference type="WBParaSite" id="HNAJ_0001036401-mRNA-1">
    <property type="protein sequence ID" value="HNAJ_0001036401-mRNA-1"/>
    <property type="gene ID" value="HNAJ_0001036401"/>
</dbReference>
<evidence type="ECO:0000256" key="4">
    <source>
        <dbReference type="ARBA" id="ARBA00023040"/>
    </source>
</evidence>
<feature type="transmembrane region" description="Helical" evidence="9">
    <location>
        <begin position="211"/>
        <end position="230"/>
    </location>
</feature>
<keyword evidence="4 8" id="KW-0297">G-protein coupled receptor</keyword>
<proteinExistence type="inferred from homology"/>
<accession>A0A0R3TRX4</accession>
<dbReference type="PROSITE" id="PS00237">
    <property type="entry name" value="G_PROTEIN_RECEP_F1_1"/>
    <property type="match status" value="1"/>
</dbReference>
<feature type="transmembrane region" description="Helical" evidence="9">
    <location>
        <begin position="92"/>
        <end position="109"/>
    </location>
</feature>
<name>A0A0R3TRX4_RODNA</name>
<dbReference type="Proteomes" id="UP000278807">
    <property type="component" value="Unassembled WGS sequence"/>
</dbReference>
<dbReference type="PRINTS" id="PR00237">
    <property type="entry name" value="GPCRRHODOPSN"/>
</dbReference>
<evidence type="ECO:0000256" key="5">
    <source>
        <dbReference type="ARBA" id="ARBA00023136"/>
    </source>
</evidence>
<gene>
    <name evidence="11" type="ORF">HNAJ_LOCUS10359</name>
</gene>
<evidence type="ECO:0000256" key="2">
    <source>
        <dbReference type="ARBA" id="ARBA00022692"/>
    </source>
</evidence>
<protein>
    <submittedName>
        <fullName evidence="13">G_PROTEIN_RECEP_F1_2 domain-containing protein</fullName>
    </submittedName>
</protein>
<evidence type="ECO:0000256" key="3">
    <source>
        <dbReference type="ARBA" id="ARBA00022989"/>
    </source>
</evidence>
<dbReference type="EMBL" id="UZAE01013004">
    <property type="protein sequence ID" value="VDO07775.1"/>
    <property type="molecule type" value="Genomic_DNA"/>
</dbReference>
<dbReference type="PANTHER" id="PTHR45695:SF29">
    <property type="entry name" value="SOMATOSTATIN RECEPTOR TYPE 3 ISOFORM X2"/>
    <property type="match status" value="1"/>
</dbReference>
<evidence type="ECO:0000259" key="10">
    <source>
        <dbReference type="PROSITE" id="PS50262"/>
    </source>
</evidence>
<dbReference type="Pfam" id="PF00001">
    <property type="entry name" value="7tm_1"/>
    <property type="match status" value="1"/>
</dbReference>
<keyword evidence="12" id="KW-1185">Reference proteome</keyword>
<evidence type="ECO:0000256" key="7">
    <source>
        <dbReference type="ARBA" id="ARBA00023224"/>
    </source>
</evidence>
<feature type="transmembrane region" description="Helical" evidence="9">
    <location>
        <begin position="56"/>
        <end position="80"/>
    </location>
</feature>
<evidence type="ECO:0000313" key="12">
    <source>
        <dbReference type="Proteomes" id="UP000278807"/>
    </source>
</evidence>
<feature type="transmembrane region" description="Helical" evidence="9">
    <location>
        <begin position="171"/>
        <end position="191"/>
    </location>
</feature>
<feature type="transmembrane region" description="Helical" evidence="9">
    <location>
        <begin position="259"/>
        <end position="280"/>
    </location>
</feature>
<reference evidence="13" key="1">
    <citation type="submission" date="2017-02" db="UniProtKB">
        <authorList>
            <consortium name="WormBaseParasite"/>
        </authorList>
    </citation>
    <scope>IDENTIFICATION</scope>
</reference>
<evidence type="ECO:0000256" key="8">
    <source>
        <dbReference type="RuleBase" id="RU000688"/>
    </source>
</evidence>
<keyword evidence="7 8" id="KW-0807">Transducer</keyword>
<dbReference type="GO" id="GO:0004930">
    <property type="term" value="F:G protein-coupled receptor activity"/>
    <property type="evidence" value="ECO:0007669"/>
    <property type="project" value="UniProtKB-KW"/>
</dbReference>
<keyword evidence="3 9" id="KW-1133">Transmembrane helix</keyword>
<dbReference type="PROSITE" id="PS50262">
    <property type="entry name" value="G_PROTEIN_RECEP_F1_2"/>
    <property type="match status" value="1"/>
</dbReference>
<evidence type="ECO:0000256" key="9">
    <source>
        <dbReference type="SAM" id="Phobius"/>
    </source>
</evidence>
<feature type="transmembrane region" description="Helical" evidence="9">
    <location>
        <begin position="300"/>
        <end position="323"/>
    </location>
</feature>